<dbReference type="GO" id="GO:0003677">
    <property type="term" value="F:DNA binding"/>
    <property type="evidence" value="ECO:0007669"/>
    <property type="project" value="UniProtKB-UniRule"/>
</dbReference>
<keyword evidence="4 16" id="KW-0945">Host-virus interaction</keyword>
<evidence type="ECO:0000256" key="10">
    <source>
        <dbReference type="ARBA" id="ARBA00023125"/>
    </source>
</evidence>
<evidence type="ECO:0000256" key="15">
    <source>
        <dbReference type="ARBA" id="ARBA00023323"/>
    </source>
</evidence>
<dbReference type="HAMAP" id="MF_04006">
    <property type="entry name" value="HPV_E6"/>
    <property type="match status" value="1"/>
</dbReference>
<keyword evidence="12 16" id="KW-0804">Transcription</keyword>
<comment type="similarity">
    <text evidence="1 16 17">Belongs to the papillomaviridae E6 protein family.</text>
</comment>
<keyword evidence="3 16" id="KW-1048">Host nucleus</keyword>
<keyword evidence="9 16" id="KW-0805">Transcription regulation</keyword>
<dbReference type="Pfam" id="PF00518">
    <property type="entry name" value="E6"/>
    <property type="match status" value="1"/>
</dbReference>
<keyword evidence="7 16" id="KW-0863">Zinc-finger</keyword>
<dbReference type="Gene3D" id="3.30.240.40">
    <property type="entry name" value="E6 early regulatory protein"/>
    <property type="match status" value="2"/>
</dbReference>
<keyword evidence="15 16" id="KW-1119">Modulation of host cell apoptosis by virus</keyword>
<dbReference type="InterPro" id="IPR001334">
    <property type="entry name" value="E6"/>
</dbReference>
<keyword evidence="14 16" id="KW-0899">Viral immunoevasion</keyword>
<evidence type="ECO:0000313" key="18">
    <source>
        <dbReference type="EMBL" id="AYA94186.1"/>
    </source>
</evidence>
<evidence type="ECO:0000256" key="8">
    <source>
        <dbReference type="ARBA" id="ARBA00022833"/>
    </source>
</evidence>
<evidence type="ECO:0000256" key="6">
    <source>
        <dbReference type="ARBA" id="ARBA00022723"/>
    </source>
</evidence>
<name>A0A385PM86_9PAPI</name>
<gene>
    <name evidence="16" type="primary">E6</name>
</gene>
<evidence type="ECO:0000256" key="4">
    <source>
        <dbReference type="ARBA" id="ARBA00022581"/>
    </source>
</evidence>
<dbReference type="InterPro" id="IPR038575">
    <property type="entry name" value="E6_sf"/>
</dbReference>
<feature type="zinc finger region" evidence="16">
    <location>
        <begin position="100"/>
        <end position="136"/>
    </location>
</feature>
<keyword evidence="5 16" id="KW-1090">Inhibition of host innate immune response by virus</keyword>
<dbReference type="GO" id="GO:0042025">
    <property type="term" value="C:host cell nucleus"/>
    <property type="evidence" value="ECO:0007669"/>
    <property type="project" value="UniProtKB-SubCell"/>
</dbReference>
<evidence type="ECO:0000256" key="2">
    <source>
        <dbReference type="ARBA" id="ARBA00022518"/>
    </source>
</evidence>
<dbReference type="SUPFAM" id="SSF161229">
    <property type="entry name" value="E6 C-terminal domain-like"/>
    <property type="match status" value="2"/>
</dbReference>
<dbReference type="GO" id="GO:0006355">
    <property type="term" value="P:regulation of DNA-templated transcription"/>
    <property type="evidence" value="ECO:0007669"/>
    <property type="project" value="UniProtKB-UniRule"/>
</dbReference>
<evidence type="ECO:0000256" key="12">
    <source>
        <dbReference type="ARBA" id="ARBA00023163"/>
    </source>
</evidence>
<dbReference type="GO" id="GO:0008270">
    <property type="term" value="F:zinc ion binding"/>
    <property type="evidence" value="ECO:0007669"/>
    <property type="project" value="UniProtKB-KW"/>
</dbReference>
<protein>
    <recommendedName>
        <fullName evidence="16 17">Protein E6</fullName>
    </recommendedName>
</protein>
<reference evidence="18" key="1">
    <citation type="journal article" date="2018" name="Nat. Med.">
        <title>Expanded skin virome in DOCK8-deficient patients.</title>
        <authorList>
            <consortium name="NISC Comparative Sequencing Program"/>
            <person name="Tirosh O."/>
            <person name="Conlan S."/>
            <person name="Deming C."/>
            <person name="Lee-Lin S.Q."/>
            <person name="Huang X."/>
            <person name="Su H.C."/>
            <person name="Freeman A.F."/>
            <person name="Segre J.A."/>
            <person name="Kong H.H."/>
        </authorList>
    </citation>
    <scope>NUCLEOTIDE SEQUENCE</scope>
    <source>
        <strain evidence="18">HPV-mSK_147</strain>
    </source>
</reference>
<keyword evidence="11 16" id="KW-0010">Activator</keyword>
<keyword evidence="10 16" id="KW-0238">DNA-binding</keyword>
<dbReference type="GO" id="GO:0006351">
    <property type="term" value="P:DNA-templated transcription"/>
    <property type="evidence" value="ECO:0007669"/>
    <property type="project" value="UniProtKB-UniRule"/>
</dbReference>
<sequence length="139" mass="16366">MASEQLKTLEEYCLHFNCTFFNVHLPCVFCSHILTPQDLAAFACKGLNLVLRNSDYFACCINCCRLSARYEFDTYYQCCVRSVNIETFAEKHLHALCVRCYNCLKKLDIAEKYDVICRDDYFHLVRSRWRALCRDCTPK</sequence>
<evidence type="ECO:0000256" key="9">
    <source>
        <dbReference type="ARBA" id="ARBA00023015"/>
    </source>
</evidence>
<dbReference type="GO" id="GO:0052150">
    <property type="term" value="P:symbiont-mediated perturbation of host apoptosis"/>
    <property type="evidence" value="ECO:0007669"/>
    <property type="project" value="UniProtKB-KW"/>
</dbReference>
<keyword evidence="6 16" id="KW-0479">Metal-binding</keyword>
<dbReference type="EMBL" id="MH777289">
    <property type="protein sequence ID" value="AYA94186.1"/>
    <property type="molecule type" value="Genomic_DNA"/>
</dbReference>
<feature type="zinc finger region" evidence="16">
    <location>
        <begin position="27"/>
        <end position="63"/>
    </location>
</feature>
<proteinExistence type="inferred from homology"/>
<evidence type="ECO:0000256" key="17">
    <source>
        <dbReference type="RuleBase" id="RU363123"/>
    </source>
</evidence>
<keyword evidence="2 16" id="KW-0244">Early protein</keyword>
<evidence type="ECO:0000256" key="3">
    <source>
        <dbReference type="ARBA" id="ARBA00022562"/>
    </source>
</evidence>
<dbReference type="GO" id="GO:0039648">
    <property type="term" value="P:symbiont-mediated perturbation of host ubiquitin-like protein modification"/>
    <property type="evidence" value="ECO:0007669"/>
    <property type="project" value="UniProtKB-UniRule"/>
</dbReference>
<comment type="subunit">
    <text evidence="16">Forms homodimers. Interacts with ubiquitin-protein ligase UBE3A/E6-AP; this interaction stimulates UBE3A ubiquitin activity. Interacts with host BAK1.</text>
</comment>
<evidence type="ECO:0000256" key="11">
    <source>
        <dbReference type="ARBA" id="ARBA00023159"/>
    </source>
</evidence>
<dbReference type="GO" id="GO:0030430">
    <property type="term" value="C:host cell cytoplasm"/>
    <property type="evidence" value="ECO:0007669"/>
    <property type="project" value="UniProtKB-SubCell"/>
</dbReference>
<dbReference type="GO" id="GO:0039502">
    <property type="term" value="P:symbiont-mediated suppression of host type I interferon-mediated signaling pathway"/>
    <property type="evidence" value="ECO:0007669"/>
    <property type="project" value="UniProtKB-UniRule"/>
</dbReference>
<dbReference type="GO" id="GO:0052170">
    <property type="term" value="P:symbiont-mediated suppression of host innate immune response"/>
    <property type="evidence" value="ECO:0007669"/>
    <property type="project" value="UniProtKB-KW"/>
</dbReference>
<evidence type="ECO:0000256" key="1">
    <source>
        <dbReference type="ARBA" id="ARBA00006346"/>
    </source>
</evidence>
<accession>A0A385PM86</accession>
<comment type="function">
    <text evidence="16">Plays a major role in the induction and maintenance of cellular transformation. E6 associates with host UBE3A/E6-AP ubiquitin-protein ligase and modulates its activity. Protects host keratinocytes from apoptosis by mediating the degradation of host BAK1. May also inhibit host immune response.</text>
</comment>
<comment type="subcellular location">
    <subcellularLocation>
        <location evidence="16 17">Host cytoplasm</location>
    </subcellularLocation>
    <subcellularLocation>
        <location evidence="16 17">Host nucleus</location>
    </subcellularLocation>
</comment>
<keyword evidence="13 16" id="KW-1035">Host cytoplasm</keyword>
<evidence type="ECO:0000256" key="16">
    <source>
        <dbReference type="HAMAP-Rule" id="MF_04006"/>
    </source>
</evidence>
<comment type="caution">
    <text evidence="16">Lacks conserved residue(s) required for the propagation of feature annotation.</text>
</comment>
<evidence type="ECO:0000256" key="5">
    <source>
        <dbReference type="ARBA" id="ARBA00022632"/>
    </source>
</evidence>
<evidence type="ECO:0000256" key="7">
    <source>
        <dbReference type="ARBA" id="ARBA00022771"/>
    </source>
</evidence>
<keyword evidence="8 16" id="KW-0862">Zinc</keyword>
<evidence type="ECO:0000256" key="13">
    <source>
        <dbReference type="ARBA" id="ARBA00023200"/>
    </source>
</evidence>
<evidence type="ECO:0000256" key="14">
    <source>
        <dbReference type="ARBA" id="ARBA00023280"/>
    </source>
</evidence>
<organism evidence="18">
    <name type="scientific">Human papillomavirus</name>
    <dbReference type="NCBI Taxonomy" id="10566"/>
    <lineage>
        <taxon>Viruses</taxon>
        <taxon>Monodnaviria</taxon>
        <taxon>Shotokuvirae</taxon>
        <taxon>Cossaviricota</taxon>
        <taxon>Papovaviricetes</taxon>
        <taxon>Zurhausenvirales</taxon>
        <taxon>Papillomaviridae</taxon>
    </lineage>
</organism>